<keyword evidence="8 9" id="KW-0472">Membrane</keyword>
<dbReference type="AlphaFoldDB" id="H7ELX6"/>
<organism evidence="11 12">
    <name type="scientific">Treponema saccharophilum DSM 2985</name>
    <dbReference type="NCBI Taxonomy" id="907348"/>
    <lineage>
        <taxon>Bacteria</taxon>
        <taxon>Pseudomonadati</taxon>
        <taxon>Spirochaetota</taxon>
        <taxon>Spirochaetia</taxon>
        <taxon>Spirochaetales</taxon>
        <taxon>Treponemataceae</taxon>
        <taxon>Treponema</taxon>
    </lineage>
</organism>
<sequence length="227" mass="25498">MEDFFSWSRFFSNIPRLAAKLPLTFEIVAVAFVFGTILALLLAVLQLRKIPVVEQIVRVFISFERGTPMLVQLLVVYYALPLLLESLFDVDTRRWARIQFVFITFVLNQGAFLCETFRAAILAVPKIQSEAAFSCGLTSRQTFFRIVLPQSLRIAVPGVGMDLLGLFQETSLVFMIGVIDILGLAQAIGSNTGHSIEAYLITALFFIIINLFLRKILNVLEGKLNVF</sequence>
<accession>H7ELX6</accession>
<dbReference type="Proteomes" id="UP000003571">
    <property type="component" value="Unassembled WGS sequence"/>
</dbReference>
<evidence type="ECO:0000256" key="7">
    <source>
        <dbReference type="ARBA" id="ARBA00022989"/>
    </source>
</evidence>
<evidence type="ECO:0000256" key="5">
    <source>
        <dbReference type="ARBA" id="ARBA00022692"/>
    </source>
</evidence>
<evidence type="ECO:0000256" key="6">
    <source>
        <dbReference type="ARBA" id="ARBA00022970"/>
    </source>
</evidence>
<feature type="domain" description="ABC transmembrane type-1" evidence="10">
    <location>
        <begin position="21"/>
        <end position="217"/>
    </location>
</feature>
<evidence type="ECO:0000313" key="12">
    <source>
        <dbReference type="Proteomes" id="UP000003571"/>
    </source>
</evidence>
<dbReference type="PROSITE" id="PS50928">
    <property type="entry name" value="ABC_TM1"/>
    <property type="match status" value="1"/>
</dbReference>
<evidence type="ECO:0000256" key="8">
    <source>
        <dbReference type="ARBA" id="ARBA00023136"/>
    </source>
</evidence>
<evidence type="ECO:0000256" key="9">
    <source>
        <dbReference type="RuleBase" id="RU363032"/>
    </source>
</evidence>
<feature type="transmembrane region" description="Helical" evidence="9">
    <location>
        <begin position="196"/>
        <end position="213"/>
    </location>
</feature>
<dbReference type="STRING" id="907348.TresaDRAFT_1276"/>
<dbReference type="OrthoDB" id="9774451at2"/>
<dbReference type="Gene3D" id="1.10.3720.10">
    <property type="entry name" value="MetI-like"/>
    <property type="match status" value="1"/>
</dbReference>
<keyword evidence="5 9" id="KW-0812">Transmembrane</keyword>
<reference evidence="11 12" key="1">
    <citation type="submission" date="2011-09" db="EMBL/GenBank/DDBJ databases">
        <title>The draft genome of Treponema saccharophilum DSM 2985.</title>
        <authorList>
            <consortium name="US DOE Joint Genome Institute (JGI-PGF)"/>
            <person name="Lucas S."/>
            <person name="Copeland A."/>
            <person name="Lapidus A."/>
            <person name="Glavina del Rio T."/>
            <person name="Dalin E."/>
            <person name="Tice H."/>
            <person name="Bruce D."/>
            <person name="Goodwin L."/>
            <person name="Pitluck S."/>
            <person name="Peters L."/>
            <person name="Kyrpides N."/>
            <person name="Mavromatis K."/>
            <person name="Ivanova N."/>
            <person name="Markowitz V."/>
            <person name="Cheng J.-F."/>
            <person name="Hugenholtz P."/>
            <person name="Woyke T."/>
            <person name="Wu D."/>
            <person name="Gronow S."/>
            <person name="Wellnitz S."/>
            <person name="Brambilla E."/>
            <person name="Klenk H.-P."/>
            <person name="Eisen J.A."/>
        </authorList>
    </citation>
    <scope>NUCLEOTIDE SEQUENCE [LARGE SCALE GENOMIC DNA]</scope>
    <source>
        <strain evidence="11 12">DSM 2985</strain>
    </source>
</reference>
<keyword evidence="12" id="KW-1185">Reference proteome</keyword>
<evidence type="ECO:0000256" key="3">
    <source>
        <dbReference type="ARBA" id="ARBA00022448"/>
    </source>
</evidence>
<dbReference type="CDD" id="cd06261">
    <property type="entry name" value="TM_PBP2"/>
    <property type="match status" value="1"/>
</dbReference>
<dbReference type="PANTHER" id="PTHR30614:SF0">
    <property type="entry name" value="L-CYSTINE TRANSPORT SYSTEM PERMEASE PROTEIN TCYL"/>
    <property type="match status" value="1"/>
</dbReference>
<dbReference type="EMBL" id="AGRW01000050">
    <property type="protein sequence ID" value="EIC01384.1"/>
    <property type="molecule type" value="Genomic_DNA"/>
</dbReference>
<name>H7ELX6_9SPIR</name>
<dbReference type="InterPro" id="IPR000515">
    <property type="entry name" value="MetI-like"/>
</dbReference>
<dbReference type="eggNOG" id="COG0765">
    <property type="taxonomic scope" value="Bacteria"/>
</dbReference>
<dbReference type="GO" id="GO:0043190">
    <property type="term" value="C:ATP-binding cassette (ABC) transporter complex"/>
    <property type="evidence" value="ECO:0007669"/>
    <property type="project" value="InterPro"/>
</dbReference>
<gene>
    <name evidence="11" type="ORF">TresaDRAFT_1276</name>
</gene>
<dbReference type="NCBIfam" id="TIGR01726">
    <property type="entry name" value="HEQRo_perm_3TM"/>
    <property type="match status" value="1"/>
</dbReference>
<keyword evidence="7 9" id="KW-1133">Transmembrane helix</keyword>
<evidence type="ECO:0000259" key="10">
    <source>
        <dbReference type="PROSITE" id="PS50928"/>
    </source>
</evidence>
<dbReference type="InterPro" id="IPR010065">
    <property type="entry name" value="AA_ABC_transptr_permease_3TM"/>
</dbReference>
<feature type="transmembrane region" description="Helical" evidence="9">
    <location>
        <begin position="23"/>
        <end position="45"/>
    </location>
</feature>
<comment type="similarity">
    <text evidence="2">Belongs to the binding-protein-dependent transport system permease family. HisMQ subfamily.</text>
</comment>
<dbReference type="GO" id="GO:0006865">
    <property type="term" value="P:amino acid transport"/>
    <property type="evidence" value="ECO:0007669"/>
    <property type="project" value="UniProtKB-KW"/>
</dbReference>
<protein>
    <submittedName>
        <fullName evidence="11">Polar amino acid ABC transporter, inner membrane subunit</fullName>
    </submittedName>
</protein>
<comment type="subcellular location">
    <subcellularLocation>
        <location evidence="1">Cell inner membrane</location>
        <topology evidence="1">Multi-pass membrane protein</topology>
    </subcellularLocation>
    <subcellularLocation>
        <location evidence="9">Cell membrane</location>
        <topology evidence="9">Multi-pass membrane protein</topology>
    </subcellularLocation>
</comment>
<proteinExistence type="inferred from homology"/>
<evidence type="ECO:0000256" key="2">
    <source>
        <dbReference type="ARBA" id="ARBA00010072"/>
    </source>
</evidence>
<keyword evidence="3 9" id="KW-0813">Transport</keyword>
<dbReference type="PATRIC" id="fig|907348.3.peg.1925"/>
<dbReference type="GO" id="GO:0022857">
    <property type="term" value="F:transmembrane transporter activity"/>
    <property type="evidence" value="ECO:0007669"/>
    <property type="project" value="InterPro"/>
</dbReference>
<dbReference type="InterPro" id="IPR043429">
    <property type="entry name" value="ArtM/GltK/GlnP/TcyL/YhdX-like"/>
</dbReference>
<dbReference type="Pfam" id="PF00528">
    <property type="entry name" value="BPD_transp_1"/>
    <property type="match status" value="1"/>
</dbReference>
<keyword evidence="4" id="KW-1003">Cell membrane</keyword>
<evidence type="ECO:0000256" key="4">
    <source>
        <dbReference type="ARBA" id="ARBA00022475"/>
    </source>
</evidence>
<comment type="caution">
    <text evidence="11">The sequence shown here is derived from an EMBL/GenBank/DDBJ whole genome shotgun (WGS) entry which is preliminary data.</text>
</comment>
<dbReference type="RefSeq" id="WP_002705108.1">
    <property type="nucleotide sequence ID" value="NZ_AGRW01000050.1"/>
</dbReference>
<feature type="transmembrane region" description="Helical" evidence="9">
    <location>
        <begin position="66"/>
        <end position="84"/>
    </location>
</feature>
<evidence type="ECO:0000313" key="11">
    <source>
        <dbReference type="EMBL" id="EIC01384.1"/>
    </source>
</evidence>
<dbReference type="PANTHER" id="PTHR30614">
    <property type="entry name" value="MEMBRANE COMPONENT OF AMINO ACID ABC TRANSPORTER"/>
    <property type="match status" value="1"/>
</dbReference>
<dbReference type="InterPro" id="IPR035906">
    <property type="entry name" value="MetI-like_sf"/>
</dbReference>
<evidence type="ECO:0000256" key="1">
    <source>
        <dbReference type="ARBA" id="ARBA00004429"/>
    </source>
</evidence>
<dbReference type="SUPFAM" id="SSF161098">
    <property type="entry name" value="MetI-like"/>
    <property type="match status" value="1"/>
</dbReference>
<keyword evidence="6" id="KW-0029">Amino-acid transport</keyword>
<feature type="transmembrane region" description="Helical" evidence="9">
    <location>
        <begin position="171"/>
        <end position="190"/>
    </location>
</feature>